<dbReference type="EC" id="2.7.13.3" evidence="3"/>
<dbReference type="PROSITE" id="PS50885">
    <property type="entry name" value="HAMP"/>
    <property type="match status" value="1"/>
</dbReference>
<dbReference type="CDD" id="cd00082">
    <property type="entry name" value="HisKA"/>
    <property type="match status" value="1"/>
</dbReference>
<comment type="catalytic activity">
    <reaction evidence="1">
        <text>ATP + protein L-histidine = ADP + protein N-phospho-L-histidine.</text>
        <dbReference type="EC" id="2.7.13.3"/>
    </reaction>
</comment>
<dbReference type="InterPro" id="IPR036097">
    <property type="entry name" value="HisK_dim/P_sf"/>
</dbReference>
<feature type="domain" description="Histidine kinase" evidence="9">
    <location>
        <begin position="494"/>
        <end position="718"/>
    </location>
</feature>
<keyword evidence="8" id="KW-0812">Transmembrane</keyword>
<reference evidence="11 12" key="1">
    <citation type="submission" date="2017-09" db="EMBL/GenBank/DDBJ databases">
        <authorList>
            <person name="Ehlers B."/>
            <person name="Leendertz F.H."/>
        </authorList>
    </citation>
    <scope>NUCLEOTIDE SEQUENCE [LARGE SCALE GENOMIC DNA]</scope>
    <source>
        <strain evidence="11 12">DSM 18289</strain>
    </source>
</reference>
<evidence type="ECO:0000256" key="6">
    <source>
        <dbReference type="ARBA" id="ARBA00022777"/>
    </source>
</evidence>
<dbReference type="SUPFAM" id="SSF55874">
    <property type="entry name" value="ATPase domain of HSP90 chaperone/DNA topoisomerase II/histidine kinase"/>
    <property type="match status" value="1"/>
</dbReference>
<evidence type="ECO:0000256" key="3">
    <source>
        <dbReference type="ARBA" id="ARBA00012438"/>
    </source>
</evidence>
<evidence type="ECO:0000256" key="8">
    <source>
        <dbReference type="SAM" id="Phobius"/>
    </source>
</evidence>
<dbReference type="Gene3D" id="3.30.565.10">
    <property type="entry name" value="Histidine kinase-like ATPase, C-terminal domain"/>
    <property type="match status" value="1"/>
</dbReference>
<protein>
    <recommendedName>
        <fullName evidence="3">histidine kinase</fullName>
        <ecNumber evidence="3">2.7.13.3</ecNumber>
    </recommendedName>
</protein>
<dbReference type="InterPro" id="IPR005467">
    <property type="entry name" value="His_kinase_dom"/>
</dbReference>
<dbReference type="PANTHER" id="PTHR43065">
    <property type="entry name" value="SENSOR HISTIDINE KINASE"/>
    <property type="match status" value="1"/>
</dbReference>
<feature type="transmembrane region" description="Helical" evidence="8">
    <location>
        <begin position="371"/>
        <end position="395"/>
    </location>
</feature>
<evidence type="ECO:0000256" key="7">
    <source>
        <dbReference type="SAM" id="Coils"/>
    </source>
</evidence>
<dbReference type="CDD" id="cd06225">
    <property type="entry name" value="HAMP"/>
    <property type="match status" value="1"/>
</dbReference>
<dbReference type="InterPro" id="IPR003661">
    <property type="entry name" value="HisK_dim/P_dom"/>
</dbReference>
<evidence type="ECO:0000259" key="10">
    <source>
        <dbReference type="PROSITE" id="PS50885"/>
    </source>
</evidence>
<evidence type="ECO:0000313" key="12">
    <source>
        <dbReference type="Proteomes" id="UP000219439"/>
    </source>
</evidence>
<dbReference type="PROSITE" id="PS50109">
    <property type="entry name" value="HIS_KIN"/>
    <property type="match status" value="1"/>
</dbReference>
<dbReference type="SUPFAM" id="SSF47384">
    <property type="entry name" value="Homodimeric domain of signal transducing histidine kinase"/>
    <property type="match status" value="1"/>
</dbReference>
<dbReference type="GO" id="GO:0016020">
    <property type="term" value="C:membrane"/>
    <property type="evidence" value="ECO:0007669"/>
    <property type="project" value="UniProtKB-SubCell"/>
</dbReference>
<feature type="coiled-coil region" evidence="7">
    <location>
        <begin position="458"/>
        <end position="485"/>
    </location>
</feature>
<dbReference type="Proteomes" id="UP000219439">
    <property type="component" value="Unassembled WGS sequence"/>
</dbReference>
<dbReference type="Pfam" id="PF00672">
    <property type="entry name" value="HAMP"/>
    <property type="match status" value="1"/>
</dbReference>
<dbReference type="Pfam" id="PF12729">
    <property type="entry name" value="4HB_MCP_1"/>
    <property type="match status" value="1"/>
</dbReference>
<dbReference type="InterPro" id="IPR003594">
    <property type="entry name" value="HATPase_dom"/>
</dbReference>
<proteinExistence type="predicted"/>
<evidence type="ECO:0000256" key="2">
    <source>
        <dbReference type="ARBA" id="ARBA00004370"/>
    </source>
</evidence>
<accession>A0A285PHP0</accession>
<evidence type="ECO:0000256" key="5">
    <source>
        <dbReference type="ARBA" id="ARBA00022679"/>
    </source>
</evidence>
<dbReference type="InterPro" id="IPR004358">
    <property type="entry name" value="Sig_transdc_His_kin-like_C"/>
</dbReference>
<comment type="subcellular location">
    <subcellularLocation>
        <location evidence="2">Membrane</location>
    </subcellularLocation>
</comment>
<gene>
    <name evidence="11" type="ORF">SAMN06265368_4352</name>
</gene>
<dbReference type="SMART" id="SM00388">
    <property type="entry name" value="HisKA"/>
    <property type="match status" value="1"/>
</dbReference>
<keyword evidence="6 11" id="KW-0418">Kinase</keyword>
<keyword evidence="7" id="KW-0175">Coiled coil</keyword>
<keyword evidence="4" id="KW-0597">Phosphoprotein</keyword>
<dbReference type="SMART" id="SM00304">
    <property type="entry name" value="HAMP"/>
    <property type="match status" value="1"/>
</dbReference>
<evidence type="ECO:0000313" key="11">
    <source>
        <dbReference type="EMBL" id="SNZ21235.1"/>
    </source>
</evidence>
<evidence type="ECO:0000259" key="9">
    <source>
        <dbReference type="PROSITE" id="PS50109"/>
    </source>
</evidence>
<dbReference type="PANTHER" id="PTHR43065:SF42">
    <property type="entry name" value="TWO-COMPONENT SENSOR PPRA"/>
    <property type="match status" value="1"/>
</dbReference>
<dbReference type="SMART" id="SM00387">
    <property type="entry name" value="HATPase_c"/>
    <property type="match status" value="1"/>
</dbReference>
<dbReference type="OrthoDB" id="1931120at2"/>
<keyword evidence="8" id="KW-0472">Membrane</keyword>
<feature type="transmembrane region" description="Helical" evidence="8">
    <location>
        <begin position="32"/>
        <end position="54"/>
    </location>
</feature>
<dbReference type="EMBL" id="OBEL01000007">
    <property type="protein sequence ID" value="SNZ21235.1"/>
    <property type="molecule type" value="Genomic_DNA"/>
</dbReference>
<organism evidence="11 12">
    <name type="scientific">Cohaesibacter gelatinilyticus</name>
    <dbReference type="NCBI Taxonomy" id="372072"/>
    <lineage>
        <taxon>Bacteria</taxon>
        <taxon>Pseudomonadati</taxon>
        <taxon>Pseudomonadota</taxon>
        <taxon>Alphaproteobacteria</taxon>
        <taxon>Hyphomicrobiales</taxon>
        <taxon>Cohaesibacteraceae</taxon>
    </lineage>
</organism>
<dbReference type="InterPro" id="IPR024478">
    <property type="entry name" value="HlyB_4HB_MCP"/>
</dbReference>
<dbReference type="PRINTS" id="PR00344">
    <property type="entry name" value="BCTRLSENSOR"/>
</dbReference>
<dbReference type="Pfam" id="PF02518">
    <property type="entry name" value="HATPase_c"/>
    <property type="match status" value="1"/>
</dbReference>
<dbReference type="AlphaFoldDB" id="A0A285PHP0"/>
<keyword evidence="12" id="KW-1185">Reference proteome</keyword>
<dbReference type="SUPFAM" id="SSF158472">
    <property type="entry name" value="HAMP domain-like"/>
    <property type="match status" value="1"/>
</dbReference>
<keyword evidence="5" id="KW-0808">Transferase</keyword>
<dbReference type="GO" id="GO:0000155">
    <property type="term" value="F:phosphorelay sensor kinase activity"/>
    <property type="evidence" value="ECO:0007669"/>
    <property type="project" value="InterPro"/>
</dbReference>
<dbReference type="InterPro" id="IPR036890">
    <property type="entry name" value="HATPase_C_sf"/>
</dbReference>
<evidence type="ECO:0000256" key="4">
    <source>
        <dbReference type="ARBA" id="ARBA00022553"/>
    </source>
</evidence>
<feature type="domain" description="HAMP" evidence="10">
    <location>
        <begin position="392"/>
        <end position="445"/>
    </location>
</feature>
<dbReference type="Gene3D" id="1.10.287.130">
    <property type="match status" value="1"/>
</dbReference>
<dbReference type="RefSeq" id="WP_097155614.1">
    <property type="nucleotide sequence ID" value="NZ_OBEL01000007.1"/>
</dbReference>
<dbReference type="Gene3D" id="6.10.340.10">
    <property type="match status" value="1"/>
</dbReference>
<keyword evidence="8" id="KW-1133">Transmembrane helix</keyword>
<name>A0A285PHP0_9HYPH</name>
<sequence>MSADDRQSGDLLSNSIVGKLFFFPRLNVTTRLVAGFSIIAGISIAVGIIGLYFIHQIDDNLNRITDVTAPTVEVADDLIANIWQSTKVAEESILVKTPQGLTSLIDEFDGLRIEFDKNYVELRSLLSNQSLLDELLASERKNIEFRKRAHEMFGSRRTELVEQERSDKLLADFNRMSATLIVSLTEFAEENEAELLHAEIESSTEQSSRTKAENNALGQSVIQDYPVVEAALKLQRLVTEIRDTARAFLAAKTTPRLIEAQADFNRLHNELNPQIEILRQFAESEEDKKDVVDLRSVLKNWIAIAQNDDGLFKSHLNKLTATQNTYERAELLEINAENMASALNRVADFADAINDSADEEAAAVVDRARKVIALFLTLAVLVSFLLALMVFGTVAKPIKALARAMVDLGEGDNTSTIDLGKRSDEIGELASTFNDMALKLDKAAKNLEGQVLARTADLNATNQRLEEELTRRQALEDQLVRAQKLDSLGTLAGGVAHDFNNMLYVILGCSEIALKKVTKRNAAYDSLVRIEKAARRSATIVRQILFFSRHEKPDRQPLEISKVTEDSIMLLRAGLPSSLKLDVDTHQDCGLILADETQIHQVIVNFVTNAFHAYENRAGTVSVVTRPAIVDEDFCTQHIGLTPGCYARIRISDTGCGISSENLPRIFDPFFTTKPVGEGTGLGLSVAHGIVSNHGGVIVLSSTPGDGTTADIYLPTITSEPLAIADQNR</sequence>
<dbReference type="InterPro" id="IPR003660">
    <property type="entry name" value="HAMP_dom"/>
</dbReference>
<evidence type="ECO:0000256" key="1">
    <source>
        <dbReference type="ARBA" id="ARBA00000085"/>
    </source>
</evidence>